<reference evidence="7" key="1">
    <citation type="submission" date="2016-11" db="EMBL/GenBank/DDBJ databases">
        <authorList>
            <person name="Varghese N."/>
            <person name="Submissions S."/>
        </authorList>
    </citation>
    <scope>NUCLEOTIDE SEQUENCE [LARGE SCALE GENOMIC DNA]</scope>
    <source>
        <strain evidence="7">DSM 26134</strain>
    </source>
</reference>
<dbReference type="PANTHER" id="PTHR11177">
    <property type="entry name" value="CHITINASE"/>
    <property type="match status" value="1"/>
</dbReference>
<dbReference type="Pfam" id="PF00704">
    <property type="entry name" value="Glyco_hydro_18"/>
    <property type="match status" value="1"/>
</dbReference>
<evidence type="ECO:0000313" key="6">
    <source>
        <dbReference type="EMBL" id="SHK76987.1"/>
    </source>
</evidence>
<dbReference type="InterPro" id="IPR013783">
    <property type="entry name" value="Ig-like_fold"/>
</dbReference>
<feature type="signal peptide" evidence="4">
    <location>
        <begin position="1"/>
        <end position="24"/>
    </location>
</feature>
<dbReference type="GO" id="GO:0006032">
    <property type="term" value="P:chitin catabolic process"/>
    <property type="evidence" value="ECO:0007669"/>
    <property type="project" value="UniProtKB-KW"/>
</dbReference>
<dbReference type="EC" id="3.2.1.14" evidence="2"/>
<dbReference type="GO" id="GO:0008843">
    <property type="term" value="F:endochitinase activity"/>
    <property type="evidence" value="ECO:0007669"/>
    <property type="project" value="UniProtKB-EC"/>
</dbReference>
<keyword evidence="3" id="KW-0119">Carbohydrate metabolism</keyword>
<dbReference type="SMART" id="SM00636">
    <property type="entry name" value="Glyco_18"/>
    <property type="match status" value="1"/>
</dbReference>
<gene>
    <name evidence="6" type="ORF">SAMN04488028_108136</name>
</gene>
<dbReference type="InterPro" id="IPR017853">
    <property type="entry name" value="GH"/>
</dbReference>
<dbReference type="EMBL" id="FRAA01000008">
    <property type="protein sequence ID" value="SHK76987.1"/>
    <property type="molecule type" value="Genomic_DNA"/>
</dbReference>
<name>A0A1M6V699_REIAG</name>
<proteinExistence type="predicted"/>
<keyword evidence="4" id="KW-0732">Signal</keyword>
<dbReference type="PROSITE" id="PS51910">
    <property type="entry name" value="GH18_2"/>
    <property type="match status" value="1"/>
</dbReference>
<dbReference type="PANTHER" id="PTHR11177:SF317">
    <property type="entry name" value="CHITINASE 12-RELATED"/>
    <property type="match status" value="1"/>
</dbReference>
<keyword evidence="3" id="KW-0146">Chitin degradation</keyword>
<accession>A0A1M6V699</accession>
<dbReference type="CDD" id="cd00146">
    <property type="entry name" value="PKD"/>
    <property type="match status" value="1"/>
</dbReference>
<dbReference type="AlphaFoldDB" id="A0A1M6V699"/>
<organism evidence="6 7">
    <name type="scientific">Reichenbachiella agariperforans</name>
    <dbReference type="NCBI Taxonomy" id="156994"/>
    <lineage>
        <taxon>Bacteria</taxon>
        <taxon>Pseudomonadati</taxon>
        <taxon>Bacteroidota</taxon>
        <taxon>Cytophagia</taxon>
        <taxon>Cytophagales</taxon>
        <taxon>Reichenbachiellaceae</taxon>
        <taxon>Reichenbachiella</taxon>
    </lineage>
</organism>
<dbReference type="Gene3D" id="3.40.5.30">
    <property type="entry name" value="(Trans)glycosidases - domain 2"/>
    <property type="match status" value="1"/>
</dbReference>
<dbReference type="InterPro" id="IPR001223">
    <property type="entry name" value="Glyco_hydro18_cat"/>
</dbReference>
<dbReference type="SUPFAM" id="SSF51445">
    <property type="entry name" value="(Trans)glycosidases"/>
    <property type="match status" value="1"/>
</dbReference>
<comment type="catalytic activity">
    <reaction evidence="1">
        <text>Random endo-hydrolysis of N-acetyl-beta-D-glucosaminide (1-&gt;4)-beta-linkages in chitin and chitodextrins.</text>
        <dbReference type="EC" id="3.2.1.14"/>
    </reaction>
</comment>
<feature type="domain" description="GH18" evidence="5">
    <location>
        <begin position="126"/>
        <end position="452"/>
    </location>
</feature>
<sequence length="452" mass="49327">MKNYRFIKEAFLLMVIVSMFVSCAEEVENPSFDSDELPRIFGWEQLYGTNIEDSLKIAVQVSPSDGVTYSWTLDGVEVSTEPTFEYLFDDPKTYEVHLAIERNGVPNTRTATVEVNQPFIPKDYAKMMVGFLTSAGSISDVDFSSLTHLVISSAVVDEVAFPETIVDTTFADAMNIPQIVQSAHNAGVYVMLDVTDDMAAITGGGLYGDVTFFDAVADADKRAKVLETIMKFAVDNQLDGVNFYLNDTWGGPGSLDAAAIGAFYAAVPDYLPEGPGPDGEFFYSVSVPGGWTTSLLSPLAAVERIDWVNIQPYRYEDLSPTSHSPGWAYTSLADTWIGLGVPAEKIVGGFPAFGLKYDMPTDGTVVGWGNLWMFATYHTYKEILSMDAEAYSKNMLSVDDGLFYDGHPAVTEKANAVLSQGYGGMMMWSIESDTKDPETSLLKAAYSALGNN</sequence>
<dbReference type="Pfam" id="PF16820">
    <property type="entry name" value="PKD_3"/>
    <property type="match status" value="1"/>
</dbReference>
<dbReference type="STRING" id="156994.SAMN04488028_108136"/>
<evidence type="ECO:0000256" key="2">
    <source>
        <dbReference type="ARBA" id="ARBA00012729"/>
    </source>
</evidence>
<dbReference type="InterPro" id="IPR041696">
    <property type="entry name" value="PKD_3"/>
</dbReference>
<dbReference type="Gene3D" id="3.20.20.80">
    <property type="entry name" value="Glycosidases"/>
    <property type="match status" value="1"/>
</dbReference>
<evidence type="ECO:0000313" key="7">
    <source>
        <dbReference type="Proteomes" id="UP000184474"/>
    </source>
</evidence>
<evidence type="ECO:0000256" key="4">
    <source>
        <dbReference type="SAM" id="SignalP"/>
    </source>
</evidence>
<dbReference type="PROSITE" id="PS51257">
    <property type="entry name" value="PROKAR_LIPOPROTEIN"/>
    <property type="match status" value="1"/>
</dbReference>
<dbReference type="SUPFAM" id="SSF49299">
    <property type="entry name" value="PKD domain"/>
    <property type="match status" value="1"/>
</dbReference>
<dbReference type="InterPro" id="IPR050314">
    <property type="entry name" value="Glycosyl_Hydrlase_18"/>
</dbReference>
<keyword evidence="7" id="KW-1185">Reference proteome</keyword>
<dbReference type="RefSeq" id="WP_073124713.1">
    <property type="nucleotide sequence ID" value="NZ_FRAA01000008.1"/>
</dbReference>
<dbReference type="Gene3D" id="2.60.40.10">
    <property type="entry name" value="Immunoglobulins"/>
    <property type="match status" value="1"/>
</dbReference>
<dbReference type="InterPro" id="IPR011583">
    <property type="entry name" value="Chitinase_II/V-like_cat"/>
</dbReference>
<protein>
    <recommendedName>
        <fullName evidence="2">chitinase</fullName>
        <ecNumber evidence="2">3.2.1.14</ecNumber>
    </recommendedName>
</protein>
<evidence type="ECO:0000256" key="3">
    <source>
        <dbReference type="ARBA" id="ARBA00023024"/>
    </source>
</evidence>
<dbReference type="Proteomes" id="UP000184474">
    <property type="component" value="Unassembled WGS sequence"/>
</dbReference>
<dbReference type="GO" id="GO:0005975">
    <property type="term" value="P:carbohydrate metabolic process"/>
    <property type="evidence" value="ECO:0007669"/>
    <property type="project" value="InterPro"/>
</dbReference>
<evidence type="ECO:0000256" key="1">
    <source>
        <dbReference type="ARBA" id="ARBA00000822"/>
    </source>
</evidence>
<keyword evidence="3" id="KW-0624">Polysaccharide degradation</keyword>
<dbReference type="GO" id="GO:0008061">
    <property type="term" value="F:chitin binding"/>
    <property type="evidence" value="ECO:0007669"/>
    <property type="project" value="InterPro"/>
</dbReference>
<dbReference type="GO" id="GO:0005576">
    <property type="term" value="C:extracellular region"/>
    <property type="evidence" value="ECO:0007669"/>
    <property type="project" value="TreeGrafter"/>
</dbReference>
<feature type="chain" id="PRO_5013042479" description="chitinase" evidence="4">
    <location>
        <begin position="25"/>
        <end position="452"/>
    </location>
</feature>
<evidence type="ECO:0000259" key="5">
    <source>
        <dbReference type="PROSITE" id="PS51910"/>
    </source>
</evidence>
<dbReference type="InterPro" id="IPR035986">
    <property type="entry name" value="PKD_dom_sf"/>
</dbReference>